<dbReference type="EMBL" id="VDMD01000009">
    <property type="protein sequence ID" value="TRM63472.1"/>
    <property type="molecule type" value="Genomic_DNA"/>
</dbReference>
<dbReference type="STRING" id="97359.A0A550CFA0"/>
<keyword evidence="2 5" id="KW-0812">Transmembrane</keyword>
<accession>A0A550CFA0</accession>
<feature type="transmembrane region" description="Helical" evidence="5">
    <location>
        <begin position="459"/>
        <end position="478"/>
    </location>
</feature>
<dbReference type="OrthoDB" id="410267at2759"/>
<keyword evidence="7" id="KW-1185">Reference proteome</keyword>
<sequence length="655" mass="68863">MSPAAPRLLSGPRLTTLLTSIVVGLASGTNYVFSAYGPQLAKRLTISHTKLNVIGLSGNVGVYSTAPLWGKLVDSRGPKIGLLCAFVLLLSGYLGIKVLYDTGVAADGPVFAALILSALATGAGGNAGNTSGVNAVAKSFPDRARASATGLVLSGFGLSAFLFSTAARVLFPGDTTSFLTLLALGTALPQLVGLWLVKTVPFEEDDGSDVLFHADPDPVFRHANTSRTPLLAAEEGRVADDLVLHSDSDDEVDDDDDDTPRVHHAVKPSLTPVAAYIPGAAHDVELSPSRGSLERRPTRLNATRSLSRSARLLHEAEHAHIHRVHGHEEAHLHLSDEEEEEEEAHVHPAHAPLNIHGRDLFLSGDFWLLFIIVSTLSGTGLMYINNVGSMSQALYAGSLAAKKTIVEGDLQPPAYDEAAAAALQATQVSVISIMNCAGRIAIGLASDFVKTRLGRVRSVLLIGVATAFCTSQILASNIDDPSWLWVASALLGFSHGSLFGFMPAVVIEWFGMIHFSENWGFLSLAPMFAGNLFSLAFGANLDREGEKEAEAAGLAGAEVVADSAGATTASAGSVVASVGPVVAFAREAVMSAWRRTDADAPDRIAATSASAPDCVAGRSCYTATLHLTAFCCFCALLLSVWAAVRDERKRGRGAR</sequence>
<organism evidence="6 7">
    <name type="scientific">Schizophyllum amplum</name>
    <dbReference type="NCBI Taxonomy" id="97359"/>
    <lineage>
        <taxon>Eukaryota</taxon>
        <taxon>Fungi</taxon>
        <taxon>Dikarya</taxon>
        <taxon>Basidiomycota</taxon>
        <taxon>Agaricomycotina</taxon>
        <taxon>Agaricomycetes</taxon>
        <taxon>Agaricomycetidae</taxon>
        <taxon>Agaricales</taxon>
        <taxon>Schizophyllaceae</taxon>
        <taxon>Schizophyllum</taxon>
    </lineage>
</organism>
<name>A0A550CFA0_9AGAR</name>
<evidence type="ECO:0000256" key="4">
    <source>
        <dbReference type="ARBA" id="ARBA00023136"/>
    </source>
</evidence>
<evidence type="ECO:0000256" key="1">
    <source>
        <dbReference type="ARBA" id="ARBA00004141"/>
    </source>
</evidence>
<evidence type="ECO:0000313" key="6">
    <source>
        <dbReference type="EMBL" id="TRM63472.1"/>
    </source>
</evidence>
<evidence type="ECO:0000256" key="2">
    <source>
        <dbReference type="ARBA" id="ARBA00022692"/>
    </source>
</evidence>
<keyword evidence="4 5" id="KW-0472">Membrane</keyword>
<evidence type="ECO:0000256" key="5">
    <source>
        <dbReference type="SAM" id="Phobius"/>
    </source>
</evidence>
<feature type="transmembrane region" description="Helical" evidence="5">
    <location>
        <begin position="519"/>
        <end position="539"/>
    </location>
</feature>
<dbReference type="PANTHER" id="PTHR21576">
    <property type="entry name" value="UNCHARACTERIZED NODULIN-LIKE PROTEIN"/>
    <property type="match status" value="1"/>
</dbReference>
<evidence type="ECO:0000313" key="7">
    <source>
        <dbReference type="Proteomes" id="UP000320762"/>
    </source>
</evidence>
<dbReference type="AlphaFoldDB" id="A0A550CFA0"/>
<dbReference type="InterPro" id="IPR011701">
    <property type="entry name" value="MFS"/>
</dbReference>
<reference evidence="6 7" key="1">
    <citation type="journal article" date="2019" name="New Phytol.">
        <title>Comparative genomics reveals unique wood-decay strategies and fruiting body development in the Schizophyllaceae.</title>
        <authorList>
            <person name="Almasi E."/>
            <person name="Sahu N."/>
            <person name="Krizsan K."/>
            <person name="Balint B."/>
            <person name="Kovacs G.M."/>
            <person name="Kiss B."/>
            <person name="Cseklye J."/>
            <person name="Drula E."/>
            <person name="Henrissat B."/>
            <person name="Nagy I."/>
            <person name="Chovatia M."/>
            <person name="Adam C."/>
            <person name="LaButti K."/>
            <person name="Lipzen A."/>
            <person name="Riley R."/>
            <person name="Grigoriev I.V."/>
            <person name="Nagy L.G."/>
        </authorList>
    </citation>
    <scope>NUCLEOTIDE SEQUENCE [LARGE SCALE GENOMIC DNA]</scope>
    <source>
        <strain evidence="6 7">NL-1724</strain>
    </source>
</reference>
<feature type="transmembrane region" description="Helical" evidence="5">
    <location>
        <begin position="108"/>
        <end position="128"/>
    </location>
</feature>
<dbReference type="GO" id="GO:0022857">
    <property type="term" value="F:transmembrane transporter activity"/>
    <property type="evidence" value="ECO:0007669"/>
    <property type="project" value="InterPro"/>
</dbReference>
<feature type="transmembrane region" description="Helical" evidence="5">
    <location>
        <begin position="148"/>
        <end position="171"/>
    </location>
</feature>
<comment type="subcellular location">
    <subcellularLocation>
        <location evidence="1">Membrane</location>
        <topology evidence="1">Multi-pass membrane protein</topology>
    </subcellularLocation>
</comment>
<proteinExistence type="predicted"/>
<dbReference type="PANTHER" id="PTHR21576:SF160">
    <property type="entry name" value="NODULIN-LIKE DOMAIN-CONTAINING PROTEIN"/>
    <property type="match status" value="1"/>
</dbReference>
<dbReference type="Proteomes" id="UP000320762">
    <property type="component" value="Unassembled WGS sequence"/>
</dbReference>
<feature type="transmembrane region" description="Helical" evidence="5">
    <location>
        <begin position="80"/>
        <end position="96"/>
    </location>
</feature>
<keyword evidence="3 5" id="KW-1133">Transmembrane helix</keyword>
<dbReference type="GO" id="GO:0000329">
    <property type="term" value="C:fungal-type vacuole membrane"/>
    <property type="evidence" value="ECO:0007669"/>
    <property type="project" value="TreeGrafter"/>
</dbReference>
<feature type="transmembrane region" description="Helical" evidence="5">
    <location>
        <begin position="484"/>
        <end position="507"/>
    </location>
</feature>
<dbReference type="InterPro" id="IPR036259">
    <property type="entry name" value="MFS_trans_sf"/>
</dbReference>
<comment type="caution">
    <text evidence="6">The sequence shown here is derived from an EMBL/GenBank/DDBJ whole genome shotgun (WGS) entry which is preliminary data.</text>
</comment>
<feature type="transmembrane region" description="Helical" evidence="5">
    <location>
        <begin position="366"/>
        <end position="384"/>
    </location>
</feature>
<feature type="transmembrane region" description="Helical" evidence="5">
    <location>
        <begin position="625"/>
        <end position="644"/>
    </location>
</feature>
<gene>
    <name evidence="6" type="ORF">BD626DRAFT_494459</name>
</gene>
<dbReference type="SUPFAM" id="SSF103473">
    <property type="entry name" value="MFS general substrate transporter"/>
    <property type="match status" value="1"/>
</dbReference>
<dbReference type="Pfam" id="PF07690">
    <property type="entry name" value="MFS_1"/>
    <property type="match status" value="1"/>
</dbReference>
<dbReference type="Gene3D" id="1.20.1250.20">
    <property type="entry name" value="MFS general substrate transporter like domains"/>
    <property type="match status" value="2"/>
</dbReference>
<feature type="transmembrane region" description="Helical" evidence="5">
    <location>
        <begin position="178"/>
        <end position="197"/>
    </location>
</feature>
<protein>
    <submittedName>
        <fullName evidence="6">Major facilitator superfamily domain-containing protein</fullName>
    </submittedName>
</protein>
<evidence type="ECO:0000256" key="3">
    <source>
        <dbReference type="ARBA" id="ARBA00022989"/>
    </source>
</evidence>